<name>A0A3A4KQC3_9NOCA</name>
<dbReference type="Pfam" id="PF00668">
    <property type="entry name" value="Condensation"/>
    <property type="match status" value="7"/>
</dbReference>
<dbReference type="InterPro" id="IPR009081">
    <property type="entry name" value="PP-bd_ACP"/>
</dbReference>
<evidence type="ECO:0000256" key="4">
    <source>
        <dbReference type="ARBA" id="ARBA00022553"/>
    </source>
</evidence>
<feature type="domain" description="Carrier" evidence="6">
    <location>
        <begin position="4150"/>
        <end position="4225"/>
    </location>
</feature>
<dbReference type="InterPro" id="IPR020806">
    <property type="entry name" value="PKS_PP-bd"/>
</dbReference>
<dbReference type="SUPFAM" id="SSF53474">
    <property type="entry name" value="alpha/beta-Hydrolases"/>
    <property type="match status" value="1"/>
</dbReference>
<dbReference type="Gene3D" id="2.30.38.10">
    <property type="entry name" value="Luciferase, Domain 3"/>
    <property type="match status" value="2"/>
</dbReference>
<dbReference type="Pfam" id="PF00550">
    <property type="entry name" value="PP-binding"/>
    <property type="match status" value="7"/>
</dbReference>
<dbReference type="InterPro" id="IPR006162">
    <property type="entry name" value="Ppantetheine_attach_site"/>
</dbReference>
<dbReference type="SMART" id="SM00823">
    <property type="entry name" value="PKS_PP"/>
    <property type="match status" value="7"/>
</dbReference>
<dbReference type="CDD" id="cd05930">
    <property type="entry name" value="A_NRPS"/>
    <property type="match status" value="2"/>
</dbReference>
<dbReference type="CDD" id="cd17643">
    <property type="entry name" value="A_NRPS_Cytc1-like"/>
    <property type="match status" value="1"/>
</dbReference>
<dbReference type="Pfam" id="PF00975">
    <property type="entry name" value="Thioesterase"/>
    <property type="match status" value="1"/>
</dbReference>
<dbReference type="InterPro" id="IPR029058">
    <property type="entry name" value="AB_hydrolase_fold"/>
</dbReference>
<dbReference type="InterPro" id="IPR001031">
    <property type="entry name" value="Thioesterase"/>
</dbReference>
<dbReference type="Gene3D" id="3.40.50.12780">
    <property type="entry name" value="N-terminal domain of ligase-like"/>
    <property type="match status" value="5"/>
</dbReference>
<dbReference type="PANTHER" id="PTHR45527">
    <property type="entry name" value="NONRIBOSOMAL PEPTIDE SYNTHETASE"/>
    <property type="match status" value="1"/>
</dbReference>
<dbReference type="InterPro" id="IPR025110">
    <property type="entry name" value="AMP-bd_C"/>
</dbReference>
<dbReference type="InterPro" id="IPR045851">
    <property type="entry name" value="AMP-bd_C_sf"/>
</dbReference>
<feature type="domain" description="Carrier" evidence="6">
    <location>
        <begin position="7369"/>
        <end position="7444"/>
    </location>
</feature>
<evidence type="ECO:0000256" key="1">
    <source>
        <dbReference type="ARBA" id="ARBA00001957"/>
    </source>
</evidence>
<dbReference type="GO" id="GO:0031177">
    <property type="term" value="F:phosphopantetheine binding"/>
    <property type="evidence" value="ECO:0007669"/>
    <property type="project" value="InterPro"/>
</dbReference>
<dbReference type="Gene3D" id="3.30.300.30">
    <property type="match status" value="7"/>
</dbReference>
<dbReference type="FunFam" id="2.30.38.10:FF:000001">
    <property type="entry name" value="Non-ribosomal peptide synthetase PvdI"/>
    <property type="match status" value="2"/>
</dbReference>
<comment type="caution">
    <text evidence="7">The sequence shown here is derived from an EMBL/GenBank/DDBJ whole genome shotgun (WGS) entry which is preliminary data.</text>
</comment>
<comment type="cofactor">
    <cofactor evidence="1">
        <name>pantetheine 4'-phosphate</name>
        <dbReference type="ChEBI" id="CHEBI:47942"/>
    </cofactor>
</comment>
<accession>A0A3A4KQC3</accession>
<dbReference type="InterPro" id="IPR036736">
    <property type="entry name" value="ACP-like_sf"/>
</dbReference>
<keyword evidence="8" id="KW-1185">Reference proteome</keyword>
<dbReference type="NCBIfam" id="NF003417">
    <property type="entry name" value="PRK04813.1"/>
    <property type="match status" value="8"/>
</dbReference>
<dbReference type="InterPro" id="IPR042099">
    <property type="entry name" value="ANL_N_sf"/>
</dbReference>
<dbReference type="GO" id="GO:0003824">
    <property type="term" value="F:catalytic activity"/>
    <property type="evidence" value="ECO:0007669"/>
    <property type="project" value="InterPro"/>
</dbReference>
<feature type="domain" description="Carrier" evidence="6">
    <location>
        <begin position="3096"/>
        <end position="3171"/>
    </location>
</feature>
<dbReference type="InterPro" id="IPR001242">
    <property type="entry name" value="Condensation_dom"/>
</dbReference>
<dbReference type="FunFam" id="3.40.50.12780:FF:000012">
    <property type="entry name" value="Non-ribosomal peptide synthetase"/>
    <property type="match status" value="4"/>
</dbReference>
<dbReference type="Gene3D" id="3.40.50.1820">
    <property type="entry name" value="alpha/beta hydrolase"/>
    <property type="match status" value="1"/>
</dbReference>
<dbReference type="PROSITE" id="PS50075">
    <property type="entry name" value="CARRIER"/>
    <property type="match status" value="7"/>
</dbReference>
<dbReference type="NCBIfam" id="NF004282">
    <property type="entry name" value="PRK05691.1"/>
    <property type="match status" value="7"/>
</dbReference>
<proteinExistence type="inferred from homology"/>
<dbReference type="RefSeq" id="WP_120042084.1">
    <property type="nucleotide sequence ID" value="NZ_QZFU01000019.1"/>
</dbReference>
<dbReference type="FunFam" id="3.30.300.30:FF:000010">
    <property type="entry name" value="Enterobactin synthetase component F"/>
    <property type="match status" value="2"/>
</dbReference>
<dbReference type="PROSITE" id="PS00012">
    <property type="entry name" value="PHOSPHOPANTETHEINE"/>
    <property type="match status" value="6"/>
</dbReference>
<dbReference type="Gene3D" id="1.10.1200.10">
    <property type="entry name" value="ACP-like"/>
    <property type="match status" value="6"/>
</dbReference>
<dbReference type="CDD" id="cd19540">
    <property type="entry name" value="LCL_NRPS-like"/>
    <property type="match status" value="6"/>
</dbReference>
<dbReference type="SUPFAM" id="SSF47336">
    <property type="entry name" value="ACP-like"/>
    <property type="match status" value="7"/>
</dbReference>
<evidence type="ECO:0000313" key="7">
    <source>
        <dbReference type="EMBL" id="RJO75210.1"/>
    </source>
</evidence>
<keyword evidence="4" id="KW-0597">Phosphoprotein</keyword>
<feature type="domain" description="Carrier" evidence="6">
    <location>
        <begin position="991"/>
        <end position="1066"/>
    </location>
</feature>
<dbReference type="OrthoDB" id="5475787at2"/>
<dbReference type="Proteomes" id="UP000266677">
    <property type="component" value="Unassembled WGS sequence"/>
</dbReference>
<reference evidence="7 8" key="1">
    <citation type="submission" date="2018-09" db="EMBL/GenBank/DDBJ databases">
        <title>YIM PH21274 draft genome.</title>
        <authorList>
            <person name="Miao C."/>
        </authorList>
    </citation>
    <scope>NUCLEOTIDE SEQUENCE [LARGE SCALE GENOMIC DNA]</scope>
    <source>
        <strain evidence="7 8">YIM PH 21724</strain>
    </source>
</reference>
<feature type="compositionally biased region" description="Basic and acidic residues" evidence="5">
    <location>
        <begin position="6951"/>
        <end position="6968"/>
    </location>
</feature>
<dbReference type="Gene3D" id="3.40.50.980">
    <property type="match status" value="4"/>
</dbReference>
<keyword evidence="3" id="KW-0596">Phosphopantetheine</keyword>
<dbReference type="InterPro" id="IPR010071">
    <property type="entry name" value="AA_adenyl_dom"/>
</dbReference>
<dbReference type="InterPro" id="IPR020845">
    <property type="entry name" value="AMP-binding_CS"/>
</dbReference>
<protein>
    <submittedName>
        <fullName evidence="7">Non-ribosomal peptide synthetase</fullName>
    </submittedName>
</protein>
<comment type="similarity">
    <text evidence="2">Belongs to the ATP-dependent AMP-binding enzyme family.</text>
</comment>
<feature type="domain" description="Carrier" evidence="6">
    <location>
        <begin position="6253"/>
        <end position="6328"/>
    </location>
</feature>
<evidence type="ECO:0000256" key="3">
    <source>
        <dbReference type="ARBA" id="ARBA00022450"/>
    </source>
</evidence>
<dbReference type="Gene3D" id="3.30.559.10">
    <property type="entry name" value="Chloramphenicol acetyltransferase-like domain"/>
    <property type="match status" value="7"/>
</dbReference>
<dbReference type="FunFam" id="1.10.1200.10:FF:000005">
    <property type="entry name" value="Nonribosomal peptide synthetase 1"/>
    <property type="match status" value="1"/>
</dbReference>
<dbReference type="SUPFAM" id="SSF56801">
    <property type="entry name" value="Acetyl-CoA synthetase-like"/>
    <property type="match status" value="7"/>
</dbReference>
<dbReference type="FunFam" id="3.40.50.980:FF:000002">
    <property type="entry name" value="Enterobactin synthetase component F"/>
    <property type="match status" value="1"/>
</dbReference>
<dbReference type="InterPro" id="IPR000873">
    <property type="entry name" value="AMP-dep_synth/lig_dom"/>
</dbReference>
<feature type="domain" description="Carrier" evidence="6">
    <location>
        <begin position="5200"/>
        <end position="5275"/>
    </location>
</feature>
<dbReference type="GO" id="GO:0005829">
    <property type="term" value="C:cytosol"/>
    <property type="evidence" value="ECO:0007669"/>
    <property type="project" value="TreeGrafter"/>
</dbReference>
<evidence type="ECO:0000313" key="8">
    <source>
        <dbReference type="Proteomes" id="UP000266677"/>
    </source>
</evidence>
<dbReference type="SUPFAM" id="SSF52777">
    <property type="entry name" value="CoA-dependent acyltransferases"/>
    <property type="match status" value="14"/>
</dbReference>
<dbReference type="GO" id="GO:0043041">
    <property type="term" value="P:amino acid activation for nonribosomal peptide biosynthetic process"/>
    <property type="evidence" value="ECO:0007669"/>
    <property type="project" value="TreeGrafter"/>
</dbReference>
<dbReference type="EMBL" id="QZFU01000019">
    <property type="protein sequence ID" value="RJO75210.1"/>
    <property type="molecule type" value="Genomic_DNA"/>
</dbReference>
<dbReference type="NCBIfam" id="TIGR01733">
    <property type="entry name" value="AA-adenyl-dom"/>
    <property type="match status" value="7"/>
</dbReference>
<dbReference type="GO" id="GO:0044550">
    <property type="term" value="P:secondary metabolite biosynthetic process"/>
    <property type="evidence" value="ECO:0007669"/>
    <property type="project" value="UniProtKB-ARBA"/>
</dbReference>
<dbReference type="FunFam" id="3.40.50.980:FF:000001">
    <property type="entry name" value="Non-ribosomal peptide synthetase"/>
    <property type="match status" value="2"/>
</dbReference>
<dbReference type="Gene3D" id="3.30.559.30">
    <property type="entry name" value="Nonribosomal peptide synthetase, condensation domain"/>
    <property type="match status" value="7"/>
</dbReference>
<evidence type="ECO:0000256" key="5">
    <source>
        <dbReference type="SAM" id="MobiDB-lite"/>
    </source>
</evidence>
<feature type="domain" description="Carrier" evidence="6">
    <location>
        <begin position="2038"/>
        <end position="2113"/>
    </location>
</feature>
<sequence>MPALPSSPADRLAASLSAFPLSAAQTGIWNAQHITPDVPLTVAHYVAIDGPLDAAALGTAIRLCAADLQSLQLLLVESGGTPQQSVAADRPVSMVELDLRGEADPHAAAQRWMQRDVLAPMPLLGAPLFETVLLRVADAEYFWYSKMHHIAIDGYGAMVLMARAAEHYSALVAGRAPEPCAATDLRRLCAADAEYRSSPDYAADREFWRPRLSAIDGAFGLSERGAPAGADRRIEYGVLAADAAAELDSARTNLGASRPALFIAGLAGYLAAVTGRDEVVLSLPVTARTTEESRSAAGYVSNVVPLHIRITPEQTLAEVVAAVGTELKQALAHQRYRHEDMQRDRGVEGGVRGFFGPVVNIMLFHNEIRLGQLRGTIHLLSTGPIEDLSINIHNGTGDGAVHVDFLANPDRYGADELRAHHHRFLEYLAGFLAARPDTAMGALPLLHAEERELVLGAWSTSSRPAAPVPNSTLSARFEAVVARFPQRIAVRCLGDELTYRELDARANRLARRLIGLGAGPEAVVAVALPRGLDLVVALLAVLKTGAAYLPVDPTYPADRIEYLLADGHPVCAVSSSARPIAMPDGLPAVVVDKLESESFAEETAPIAPAELLGHSTPDTIAYVIYTSGSTGQPKGVQIPHRNVLALFANAQGDYEFDESDIWTLFHSYAFDFSVWELWGPLLYGGKLIVVDYETTRSPAQFLDLLRRERVTVLNQTPSAFYQLAEAERLGAPAGAGPRTSLRYITFGGEALDLHRLGDWYARHAEDAPRLVNMYGITETTVHVSYRALGRTDVTRAEPGALGRALPGLRTYLLDRRLRPVPIGVPGEIYVAGEQLARGYLGRPGLSAARFVADPFGPAGSRLYRAGDLARWTPEGALEYQGRADDQVKLRGFRIELGEVESALLAQEGVGQAVAVVREDDPGNQRLVGYLVAEPGVELDTEVLRADLTLLLPDYMVPSALMVLDAIPLTANGKLDRRALPVPVVATRAYRAPVTQVQRRVAEVLAEVLQVDRIGLDDGFFALGGNSLTATQAASRLGAALDTKVPVRLLLERSTVEVLAEEVAELVCGTGTAGPTKRERPELIPLSLAQQRLWFINRFDNSACTYNIPFALWIGGDLDIDALRGAWSDLVERHEPLRTIYPDGPDGPHQVILPAGGAELRVRELPATRVRRRLRELAGGGFDLTTETALRAELLHTGPHEYVLAVVIHHIAADGWSLGPLFTDLTRAYRARRADTAPGWPELTVQYADYSLWQQDTPMDVDFWRTELSGLPEELTLPGDRPRPATQTHRGGRVPVSIDAEVHRALLALADSGHATLFMTVHAAFAVLLARLAGVDDLAVGTPVAGRGARELDDLVGMFVSTVVFRSRVVWGESFTELLARQRESDLAAFAHADVPFERLVEELNPTRSTARHPLVQVGLSFQNLGRLRVELPGLTVRVAEIDTDVAQFDLQLVLTDHYDAGVPTGITGHLNYATDLFDESTAADFADRFERVVAAVIADPTLPVGDIALIDPDERGRILDGWNATRHPVVPATLASLFAEQAAALPSALAVVDPGVAELTYAEFADRVNRLARHLISRGVGPQTRVALAMRRSVDLLVAMYAVAAAGGAYVPLDPDQPAERLKYILTEADPACVLTADEGFTTECAPVVALDALDLSRVCGAPIEDGERLRPLHPQHIAYVIFTSGSTGRPKGVAVPHRAVVNQLAWKRSTFALGPDDAVLLKTAAGFDLSVWEFWSPLTAGARLVIAAPGGHRDPAYLVGLIEEYRISVLHVVPSMLSALVGVGEGALPALRLVLAIGEALPGAVAQRFRRRNPRAALWNLYGPTEAAVSVTAHRVGAGDTEAVSIGKPEWNTRTYVLDARLRPVPPGVVGELYLAGIQLADGYFGRAGGTAERFVADPYARAAGERMYRTGDLVAWNELGELAYHGRCDFQVKIRGFRIELGEIEAALLALPEIAAAAVLARGDARRGEQLVGYIVPVSGGTIDDESVRARLSQALPAYMIPAALVVLDRLPLTVNGKLNRAALPEPVFAAVEFRPPVTRAQRAVARIYAEVLGVERVGLDDDFFALGGNSLVATRVSARLGAALRTEVGVRALFEAPTVAGLAERVAELIGSGGRAPVTAGPRPHRLPLSAAQQRLWFLNRFDTDSGAYNIPIALRLNGTLDIEAMRSAVADVVARHEVLRTVYPEDAAGPHQRIIDAPEAVVPYTRLVSSPSSIESDIAEFAAAGFDLATQLPIRVALMRVRAEEYVLAVVLHHIAADGWSLAPLAAGLAAAYTARRDGRAPDLPPLTVQYADFGLWQRETLGSEADPASPAARQLAYWRDRLDGVPECVELPADRPRPAVASHRGGVAIAGIDAGLHADLVQVAQRHGVSLFMVLHAALAVLVGRLGGAEDVVIGTPVSGRGDAALDELIGMFVGTLALRTRVVGSDSIAELLAAVRDTDLAAFDNADLPFERLVEVLNPVRSTAHHPLFQVMLSVHHAGGRTLELPGLTVAASAIESGIARWDLQFTLLESATAQGDPDGIDVTLGYATDLFDADTAAGLVDRYLRLLKAITVETDLAVGDLPLLATAESRALAPVSGPAAPRPRTLPELFAAVAAADPGATAILADATEVTYGELDRRTNRLARLLIEAGVGPDDIVALSIPRSAVAIEALLAVTKSGAAFLPVDPAYPDQRKQHMLADSGARIGLTAAGSRAALPEGVRWLVLDDPTLVAAMDTLPDGPIRAGERRRALRLDDLAYLIYTSGSTGVPKGVATTHRGLAGFALTQRARFGIESGSRTLHFASPSFDASVLELLLAWCAGATMVIAGPDVFGGDELARLLDERRVTHAFITPAALASVDGARWPLPALRALVVGGDAVGPELVRQWARGRAMFNAYGPSETTIAATVSSALDPSGPVVLGRPVAGTELVVLDARLRPVPVGVTGELYVCGTGLARGYLRRPGLTAQRFVAGPHGVSGARMYRTGDLVRWNRSGELSFVGRGDDQVKVRGFRIELGEITAVVADCPGIRFAHTEIRRDRVDRARIVSYVVAAEAAAPDARELRALAGERLPAHMVPSAFVVLDTIPLTPAGKLDRRALPHPRWDLLDAGRDPQTATEALVAAQIAEVLGRDRVCADHNFFDIGGNSLAATQLVARLAAVSGQQLSVRAVFDHPTAEGLAALLDRAEPAAVVPARTPLVLRPRPVRLPLSMAQQRLWFLNRFDPASSAYNVPLALRAIGQLDHAAMSAAIADLVARHEILRTVYPEDAAGPRQIVLPAAEIDVPLPRSAVDRAGIEARIAATAARGFDLTTELPWRAELLRVGEAEHILVLVVHHIAIDGWSLAPLAADLVAAYDARRCGRAPNPTPLPVQYADYSLWQRDSLGAESDPASLAAQQLGYWTERLRGLPQCLALPTDRPRPAVATQRGDSVFATIDAELHVRLVEVARTHDVTVFMVLHAALAILLARMGGGSDIAIGTVLAGRTDHRLDRLIGDFVATVVLRTEVAADRGFADLLRSVRDIDLDAFAHADIPFERLVEALNPVRSTAYHPLIQVSLSLNNFAAAAAQLPELAIDPVRIAPRAAQFDLQFVATESHTAAGEPDGIELCLTYAADLFDRITAERLAERFAQVLRCAFDEPDTAIGEFDLRTELEALTMAPAWGARPGPVRSLPDLFAAAAADPGRLALVCDGERIGYGAVDEWSNQVARALISRGLGPGDLVALAMTRSIESVVGTLAIAKSGAAFLPIDVRHPHERIRHMVRDSGVRVGVTTGVDFACLPGDLGVDWLPISDQDAMSAAPIADADRVRPLLVDDLAYVIYTSGSTGVPKGVGVGHRGLAGFALEQRDRFAVESDSRTLHFASPSFDASILELLLAWCAGATMVIASADIFGGDELARVLDEQRVTHAFLTPAALASLDRARWPLPALRCLVVGGDAVGPELVRPWARGRVMFNAYGPSEATIAPALSEPLDPQRPVVLGRAIRGAGLVVLDERLRPVPTGVAGELYVCGAGLARGYLRRAGLTAERFVANPFGAPGALMYRTGDVVRWNALGELVFVGRSDDQIKIRGFRIELGEINAVLAGYPGVRFAHTEVRPDPVGGDRIVCYVVAEPTPADPGALREFAADRLPGYMVPSAFVPLERVPLAPSGKLDRRALPDPVFAAAGYRAPVTRTQRAVAEIYAEVVGATRVGLDDDFFALGGNSLSATKVVARVNVALDTTLGVRTLFEAPTVEQLAARIERSVRASGRPRLVAAARPPRVPLSLAQQRLWFLNRFGGAAGTYNVPLALRLSGDLDVRALREAIADVLARHEILRTVFPEGPDGPCQQVRPAEPVACATLVRTEERLQAELRAFAVTEFDLTTEFPIRFALFQTAPAEYTLAVVLHHIAADGGSLAPLAGDLARAYDARRADGEPDWAPLPVQYADYSLWQRALLGADDDADSVLARQLNYWTTALADLPDCVTLPTDRQRPTTPSYRGGAVYTHFDRRMHAGVVALARSHGTSVFMVLHAVLAVLLARLGGTEDVVVGTPIDGRLDPQLDELIGMFVGTLVLRTGVTHADSFAEVLNTVRETDLEAFAHADIPFERLVEVLNPARSTAHHPLFQVMLSVHSTRPALPDFAGVAVGARDIAVDIAKFDLQFTFTESHTATGDPDGIELCVSYAADLYDAETAEQLCQRFNRLLIAMLTNPDTAAGDAELLSGWERSVLAPARGIDSSVMATLPELYSDAAADPARIAIEFEDRTVTYGELEARSNRVARALIARGLGPGDMVALGLARSVESIVATVAVAKTGAAFVPVDARYPADRIAHMVADSGARIGLSTAADARRLPESAEWLVLSDLEASGSDALVSDAHRIRPLLLDDLAYLIYTSGSTGVPKGVAVTHRGLAGYATEQRIRYEIGSRSRTLHIASPSFDASIHELLIAWCAGATMVIAPPEIYGGDELGRLLQQRRVTHAFITPAALSTVDPTRWPLPALKRFAVGGEAYGMELVREWAPGRELHNVYGPTETTIICLISDPIPARGPIVLGRPIRGVTAQVLDARLRPVPVGVVGDLYIGGPGLARGYHRRPGLTAVRFVADPLASGSGERMYRTGDLVRWNAAGDLVYVGRSDDQVKVRGFRIELGEITAVIAGRAGVRFAHTEVRRDPGGQDRIVCFVALTDDPPTEAALRDHAGQRLPAHMVPSVFVPLAAIPLSPTGKLDRRALPDPEFGAPAVGREARTATERLIAEAMAEVIGTEVIGAEQSFFDLGGNSLSATRLVARLAEAGKHRLGVRAIFEHPTPARLAVVLDDLGAGESSGPALIAMPRPERVPLSVAQRRVWFLNRFDTASGAYNIPVALRLRGDLDPNALRAALLDVVARHEVLRTLFPDSGEGPHQVVLPAADVSAPLARIDSDPNRADGAIRDFVRAGFDLATEPPLRAALVRLTDAEHVLVLVLHHIVADGWSLAPLAANMVTAYTARRDGRAPDWTPLAVQYADFSLWQRDVLGDERDPESLSARQLAYWTAQLADLPDCLDLPADRPRPAVAGMRGATVATRLDPALHAQLVALAKSADVSVFMVLHAALAVLLARLSGGSDIAIGTAVAGRGAAALDELIGMFVATLVLRTRIDPRASFARTLAAVRETDLDAFAHTDIPFERLVEVLNPTRSTAHHPLYQVSLALNNVTAPVVRMPDLEVRVEQVDPGLAKCDLHFTFTEAVGPQGDPEGIEMSVTYATDLFDAATAEELAGRFERLLRGLLADPAAPVGDAEILSAAEHAAVVPATGGPAATPATLSELFAWAAQDPDQVALQSSSRYLRYGELDAESNRLARALLARAVGPGAVVALALTRSVESVLATIAVAKTGAAFVPVDVRHPSERIRQMLVDSGARIGLTTTGDSSALPGDLGVEWLAVDEPIAASGAPIAEDERTRPIRIDDIAYVIYTSGSTGVPKGVAVTHRGLRNCAVVQRDRFGLDTDSRTLLLASPSFDVAVLELLLAWPIGATIVIAPTDLYGGDELAEFLTRRRITHAIITPAALATIDTERWPLPALGNLVIGGEAYDRDLVEPWARGRAVINGYGPAEATITTTFSAPLSADRPIALGAPIAGVTAVVLDDRLRPVPVGVVGELYVGGIGLARGYHRRAALTTQRFLANPFGAPGERMYRTGDLVRWRRAGELAFVGRADDQVKLRGFRIELGEITAVVAGCPGIRFAHTEIRPDDTGGPRLVCYVLAEDAPVDPRLLHQIATDRLPGYMVPSVFVPLDSIPLTPNGKLDRRVLPEPDWQAMAAGRAPRTATETMVAAVMAEVVGRERVCADHSFFDLGGTSLSATRLVARIAAASGQRLSVRTVFEAPTPEELAVILDQAAVLDISEVPALEVGTRPDPIPLAPAQRRLWLLNRFDTGSGAYNIPMALRLRGPLDVAALTGAVADVAARHEILRTVFPEGVQGPHQVVLSAAEAVPRVSFVDCAAAEVQERLSAFGTAGFDVRTETPLRAMVLRLDAEEHILAVVAHHIAADGGSIAPLAADLAAAYAIRRSGAAPGLAALPVQYADFALWQSRVLGAAEAADSPIARQLAYWTRQLDGLPDCLELPTDRPRPNVPTLRGATVTAPIDADLQAQVGEFARRHGASVFMVLHAALAALLARLGNTEDVAIGTPVDGRPDARLEALIGMFVGTLVLRTRLTGDTSFTDLLDAVREQDLNAFAHADIPFEQLVETLNPTRSTAHHPLFQVMLSVHDAMPTLPRLGDLEVTAAEIPFEVAKFDLQFTLTSAHTAHGAPDGIALSLTYATDLFDAESADRLCHRYIRLLAALLADPAAAIGAAELLAPEERAALAPARATDPGRTLTFPELFGTAVELAPDRPALCVGTAAGSNGTRASRGLTYRELDRSTNRLARALIARGLGPESRVALTIPRSIESIQAVLAVLKTGAAFVPIDPAYPTHRKAHMLADSGADLVLTVLSVLEADSPESMAGLGRAAESESGTQADSRSRPELDSRVESSAGRERGFGAESGIARLVLDSAELRSELESQSDAPISDAERRSALSARHPAYLVYTSGSTGVPKGVCVTHAGLANLADELASRGGVTPGARVLQFASPSFDASILDLLLALGGAATAVIAAPSVYGGAELAALLRGERITHAFVTPAALATVDPVGLPDLRMVMVGGDRCGPELVRRWVGESNASARTMFNAYGPSEATVAATIGTLRADVPITIGAPLAGFAAVVLDTRLRAVPRGVAGELHLAGAGLARGYHGKPGLTAERFVANPFGAPGERMYRTGDLVRWTAAGELDYLGRTDDQVKIRGFRIEVGEVDAVLTGLPGIAQSATIGYEMPNGSTVLASYVTAAPGVRPDAADLRRQLGHRLPAYLVPQSIVPLTMLPLLPSGKLDRAALPEPELTSAAVYRAPGSPIEEMLCAVFAEVLTCETVGADDNFFELGGNSLLATRVVAAIRARCGIEVPMQAIFLDPTPAGIAERVGSEGATPRVDVAAALEPVLPLRAGGADAPLFCVHSASGVSWSYAGLLPHLGSDRPVYGLQLPHLSGAGAGLDSVAELAERYIAEMRQIQPTGPYHLLGWSLGGSIAQEMAVRLTEAGERVALLALLDTRILADEPDSAEPGPGELLSALLDDPNLADADIDAARAAQLLAERPGPFGVLTAEQVERLYFGYLAGTRMGARFRPRRYSGELLYFTAAADDPRAAQRPLPPGGAAAWRPHIGGEIHEYPIDCTHADMGLPAAYEQLGPILRRHLDAAGPVACASGAAKQALA</sequence>
<gene>
    <name evidence="7" type="ORF">D5S18_17805</name>
</gene>
<dbReference type="Pfam" id="PF13193">
    <property type="entry name" value="AMP-binding_C"/>
    <property type="match status" value="4"/>
</dbReference>
<evidence type="ECO:0000259" key="6">
    <source>
        <dbReference type="PROSITE" id="PS50075"/>
    </source>
</evidence>
<dbReference type="UniPathway" id="UPA00011"/>
<dbReference type="PROSITE" id="PS00455">
    <property type="entry name" value="AMP_BINDING"/>
    <property type="match status" value="7"/>
</dbReference>
<organism evidence="7 8">
    <name type="scientific">Nocardia panacis</name>
    <dbReference type="NCBI Taxonomy" id="2340916"/>
    <lineage>
        <taxon>Bacteria</taxon>
        <taxon>Bacillati</taxon>
        <taxon>Actinomycetota</taxon>
        <taxon>Actinomycetes</taxon>
        <taxon>Mycobacteriales</taxon>
        <taxon>Nocardiaceae</taxon>
        <taxon>Nocardia</taxon>
    </lineage>
</organism>
<dbReference type="GO" id="GO:0008610">
    <property type="term" value="P:lipid biosynthetic process"/>
    <property type="evidence" value="ECO:0007669"/>
    <property type="project" value="UniProtKB-ARBA"/>
</dbReference>
<feature type="region of interest" description="Disordered" evidence="5">
    <location>
        <begin position="6934"/>
        <end position="6968"/>
    </location>
</feature>
<dbReference type="InterPro" id="IPR023213">
    <property type="entry name" value="CAT-like_dom_sf"/>
</dbReference>
<dbReference type="Pfam" id="PF00501">
    <property type="entry name" value="AMP-binding"/>
    <property type="match status" value="7"/>
</dbReference>
<evidence type="ECO:0000256" key="2">
    <source>
        <dbReference type="ARBA" id="ARBA00006432"/>
    </source>
</evidence>
<dbReference type="PANTHER" id="PTHR45527:SF1">
    <property type="entry name" value="FATTY ACID SYNTHASE"/>
    <property type="match status" value="1"/>
</dbReference>